<keyword evidence="6" id="KW-0804">Transcription</keyword>
<dbReference type="PROSITE" id="PS00028">
    <property type="entry name" value="ZINC_FINGER_C2H2_1"/>
    <property type="match status" value="1"/>
</dbReference>
<dbReference type="SUPFAM" id="SSF57667">
    <property type="entry name" value="beta-beta-alpha zinc fingers"/>
    <property type="match status" value="1"/>
</dbReference>
<evidence type="ECO:0000256" key="7">
    <source>
        <dbReference type="ARBA" id="ARBA00023242"/>
    </source>
</evidence>
<dbReference type="Proteomes" id="UP000238479">
    <property type="component" value="Chromosome 1"/>
</dbReference>
<evidence type="ECO:0000256" key="1">
    <source>
        <dbReference type="ARBA" id="ARBA00004123"/>
    </source>
</evidence>
<evidence type="ECO:0000256" key="8">
    <source>
        <dbReference type="PROSITE-ProRule" id="PRU00042"/>
    </source>
</evidence>
<sequence length="258" mass="27625">MLNQYYSSSSSSMNSVMSSSSATWEEKAFAEDAAGSLGGGGCIWPPRSYSCSFCMREFRSAQALGGHMNVHRRDRARLKQCLHNTSTANPTLATDHHVPHHLKNHSHSFVASCPFSAPRAFLSPCSSSNCCSAAAAASWSDSKPANLPEKNVMVMRSSSEEDHSIVSLQGGNQVGDYVETDLSVGLINTVVRGNRQLAGSCGEEASTCKRPKIASAMNTAPFPFFLQSAEVTGLMAAANSMEDLDLELRLGDPTPKVK</sequence>
<dbReference type="PROSITE" id="PS50157">
    <property type="entry name" value="ZINC_FINGER_C2H2_2"/>
    <property type="match status" value="1"/>
</dbReference>
<organism evidence="10 11">
    <name type="scientific">Rosa chinensis</name>
    <name type="common">China rose</name>
    <dbReference type="NCBI Taxonomy" id="74649"/>
    <lineage>
        <taxon>Eukaryota</taxon>
        <taxon>Viridiplantae</taxon>
        <taxon>Streptophyta</taxon>
        <taxon>Embryophyta</taxon>
        <taxon>Tracheophyta</taxon>
        <taxon>Spermatophyta</taxon>
        <taxon>Magnoliopsida</taxon>
        <taxon>eudicotyledons</taxon>
        <taxon>Gunneridae</taxon>
        <taxon>Pentapetalae</taxon>
        <taxon>rosids</taxon>
        <taxon>fabids</taxon>
        <taxon>Rosales</taxon>
        <taxon>Rosaceae</taxon>
        <taxon>Rosoideae</taxon>
        <taxon>Rosoideae incertae sedis</taxon>
        <taxon>Rosa</taxon>
    </lineage>
</organism>
<dbReference type="PANTHER" id="PTHR45801">
    <property type="entry name" value="OS07G0101800 PROTEIN"/>
    <property type="match status" value="1"/>
</dbReference>
<keyword evidence="2" id="KW-0479">Metal-binding</keyword>
<evidence type="ECO:0000256" key="2">
    <source>
        <dbReference type="ARBA" id="ARBA00022723"/>
    </source>
</evidence>
<dbReference type="AlphaFoldDB" id="A0A2P6SKQ6"/>
<comment type="caution">
    <text evidence="10">The sequence shown here is derived from an EMBL/GenBank/DDBJ whole genome shotgun (WGS) entry which is preliminary data.</text>
</comment>
<protein>
    <submittedName>
        <fullName evidence="10">Putative transcription factor C2H2 family</fullName>
    </submittedName>
</protein>
<dbReference type="InterPro" id="IPR052426">
    <property type="entry name" value="Plant_dev_regulator"/>
</dbReference>
<evidence type="ECO:0000256" key="6">
    <source>
        <dbReference type="ARBA" id="ARBA00023163"/>
    </source>
</evidence>
<dbReference type="STRING" id="74649.A0A2P6SKQ6"/>
<evidence type="ECO:0000256" key="4">
    <source>
        <dbReference type="ARBA" id="ARBA00022833"/>
    </source>
</evidence>
<accession>A0A2P6SKQ6</accession>
<dbReference type="GO" id="GO:0008270">
    <property type="term" value="F:zinc ion binding"/>
    <property type="evidence" value="ECO:0007669"/>
    <property type="project" value="UniProtKB-KW"/>
</dbReference>
<evidence type="ECO:0000313" key="11">
    <source>
        <dbReference type="Proteomes" id="UP000238479"/>
    </source>
</evidence>
<dbReference type="PANTHER" id="PTHR45801:SF119">
    <property type="entry name" value="ZINC FINGER PROTEIN 10-LIKE"/>
    <property type="match status" value="1"/>
</dbReference>
<comment type="subcellular location">
    <subcellularLocation>
        <location evidence="1">Nucleus</location>
    </subcellularLocation>
</comment>
<evidence type="ECO:0000313" key="10">
    <source>
        <dbReference type="EMBL" id="PRQ59264.1"/>
    </source>
</evidence>
<reference evidence="10 11" key="1">
    <citation type="journal article" date="2018" name="Nat. Genet.">
        <title>The Rosa genome provides new insights in the design of modern roses.</title>
        <authorList>
            <person name="Bendahmane M."/>
        </authorList>
    </citation>
    <scope>NUCLEOTIDE SEQUENCE [LARGE SCALE GENOMIC DNA]</scope>
    <source>
        <strain evidence="11">cv. Old Blush</strain>
    </source>
</reference>
<dbReference type="OrthoDB" id="1708403at2759"/>
<evidence type="ECO:0000259" key="9">
    <source>
        <dbReference type="PROSITE" id="PS50157"/>
    </source>
</evidence>
<keyword evidence="4" id="KW-0862">Zinc</keyword>
<keyword evidence="7" id="KW-0539">Nucleus</keyword>
<dbReference type="Gramene" id="PRQ59264">
    <property type="protein sequence ID" value="PRQ59264"/>
    <property type="gene ID" value="RchiOBHm_Chr1g0368281"/>
</dbReference>
<name>A0A2P6SKQ6_ROSCH</name>
<dbReference type="GO" id="GO:0005634">
    <property type="term" value="C:nucleus"/>
    <property type="evidence" value="ECO:0007669"/>
    <property type="project" value="UniProtKB-SubCell"/>
</dbReference>
<keyword evidence="11" id="KW-1185">Reference proteome</keyword>
<dbReference type="InterPro" id="IPR013087">
    <property type="entry name" value="Znf_C2H2_type"/>
</dbReference>
<keyword evidence="3 8" id="KW-0863">Zinc-finger</keyword>
<dbReference type="EMBL" id="PDCK01000039">
    <property type="protein sequence ID" value="PRQ59264.1"/>
    <property type="molecule type" value="Genomic_DNA"/>
</dbReference>
<keyword evidence="5" id="KW-0805">Transcription regulation</keyword>
<evidence type="ECO:0000256" key="5">
    <source>
        <dbReference type="ARBA" id="ARBA00023015"/>
    </source>
</evidence>
<evidence type="ECO:0000256" key="3">
    <source>
        <dbReference type="ARBA" id="ARBA00022771"/>
    </source>
</evidence>
<dbReference type="InterPro" id="IPR036236">
    <property type="entry name" value="Znf_C2H2_sf"/>
</dbReference>
<gene>
    <name evidence="10" type="ORF">RchiOBHm_Chr1g0368281</name>
</gene>
<proteinExistence type="predicted"/>
<feature type="domain" description="C2H2-type" evidence="9">
    <location>
        <begin position="49"/>
        <end position="76"/>
    </location>
</feature>